<dbReference type="Pfam" id="PF03483">
    <property type="entry name" value="B3_4"/>
    <property type="match status" value="1"/>
</dbReference>
<dbReference type="GO" id="GO:0003723">
    <property type="term" value="F:RNA binding"/>
    <property type="evidence" value="ECO:0007669"/>
    <property type="project" value="InterPro"/>
</dbReference>
<dbReference type="Proteomes" id="UP000824133">
    <property type="component" value="Unassembled WGS sequence"/>
</dbReference>
<reference evidence="2" key="2">
    <citation type="submission" date="2021-04" db="EMBL/GenBank/DDBJ databases">
        <authorList>
            <person name="Gilroy R."/>
        </authorList>
    </citation>
    <scope>NUCLEOTIDE SEQUENCE</scope>
    <source>
        <strain evidence="2">ChiHjej10B9-743</strain>
    </source>
</reference>
<feature type="domain" description="B3/B4 tRNA-binding" evidence="1">
    <location>
        <begin position="62"/>
        <end position="216"/>
    </location>
</feature>
<name>A0A9D2CGX0_9ACTN</name>
<dbReference type="InterPro" id="IPR005146">
    <property type="entry name" value="B3/B4_tRNA-bd"/>
</dbReference>
<protein>
    <recommendedName>
        <fullName evidence="1">B3/B4 tRNA-binding domain-containing protein</fullName>
    </recommendedName>
</protein>
<dbReference type="PANTHER" id="PTHR39209:SF2">
    <property type="entry name" value="CYTOPLASMIC PROTEIN"/>
    <property type="match status" value="1"/>
</dbReference>
<accession>A0A9D2CGX0</accession>
<gene>
    <name evidence="2" type="ORF">IAA42_00820</name>
</gene>
<comment type="caution">
    <text evidence="2">The sequence shown here is derived from an EMBL/GenBank/DDBJ whole genome shotgun (WGS) entry which is preliminary data.</text>
</comment>
<dbReference type="InterPro" id="IPR020825">
    <property type="entry name" value="Phe-tRNA_synthase-like_B3/B4"/>
</dbReference>
<organism evidence="2 3">
    <name type="scientific">Candidatus Olsenella excrementavium</name>
    <dbReference type="NCBI Taxonomy" id="2838709"/>
    <lineage>
        <taxon>Bacteria</taxon>
        <taxon>Bacillati</taxon>
        <taxon>Actinomycetota</taxon>
        <taxon>Coriobacteriia</taxon>
        <taxon>Coriobacteriales</taxon>
        <taxon>Atopobiaceae</taxon>
        <taxon>Olsenella</taxon>
    </lineage>
</organism>
<dbReference type="SMART" id="SM00873">
    <property type="entry name" value="B3_4"/>
    <property type="match status" value="1"/>
</dbReference>
<dbReference type="PANTHER" id="PTHR39209">
    <property type="match status" value="1"/>
</dbReference>
<dbReference type="EMBL" id="DXCP01000004">
    <property type="protein sequence ID" value="HIY78975.1"/>
    <property type="molecule type" value="Genomic_DNA"/>
</dbReference>
<proteinExistence type="predicted"/>
<evidence type="ECO:0000313" key="3">
    <source>
        <dbReference type="Proteomes" id="UP000824133"/>
    </source>
</evidence>
<dbReference type="GO" id="GO:0004826">
    <property type="term" value="F:phenylalanine-tRNA ligase activity"/>
    <property type="evidence" value="ECO:0007669"/>
    <property type="project" value="InterPro"/>
</dbReference>
<evidence type="ECO:0000259" key="1">
    <source>
        <dbReference type="SMART" id="SM00873"/>
    </source>
</evidence>
<dbReference type="Gene3D" id="3.50.40.10">
    <property type="entry name" value="Phenylalanyl-trna Synthetase, Chain B, domain 3"/>
    <property type="match status" value="1"/>
</dbReference>
<sequence>MFFSIDDEVFRRLPALCVGVVLAEGIDGTGARPAVDVLLDEAVRDAERRLEGVHASDDPRVQPYREAFHELGMSPSRYPSSNIALLRRIAKGKGLCRVNPVVDLGNAISIKYGLPLGAHALDEKDVLELRFSRPDDVFVALGESEPDATLAPGELVYAVGKLVHTRRWTWRQSENGKVEPSTTRIAFPIDGFTSVNETEVGAACEELAAVLRDEFGARAEVFLASADAPSA</sequence>
<dbReference type="SUPFAM" id="SSF56037">
    <property type="entry name" value="PheT/TilS domain"/>
    <property type="match status" value="1"/>
</dbReference>
<reference evidence="2" key="1">
    <citation type="journal article" date="2021" name="PeerJ">
        <title>Extensive microbial diversity within the chicken gut microbiome revealed by metagenomics and culture.</title>
        <authorList>
            <person name="Gilroy R."/>
            <person name="Ravi A."/>
            <person name="Getino M."/>
            <person name="Pursley I."/>
            <person name="Horton D.L."/>
            <person name="Alikhan N.F."/>
            <person name="Baker D."/>
            <person name="Gharbi K."/>
            <person name="Hall N."/>
            <person name="Watson M."/>
            <person name="Adriaenssens E.M."/>
            <person name="Foster-Nyarko E."/>
            <person name="Jarju S."/>
            <person name="Secka A."/>
            <person name="Antonio M."/>
            <person name="Oren A."/>
            <person name="Chaudhuri R.R."/>
            <person name="La Ragione R."/>
            <person name="Hildebrand F."/>
            <person name="Pallen M.J."/>
        </authorList>
    </citation>
    <scope>NUCLEOTIDE SEQUENCE</scope>
    <source>
        <strain evidence="2">ChiHjej10B9-743</strain>
    </source>
</reference>
<dbReference type="AlphaFoldDB" id="A0A9D2CGX0"/>
<evidence type="ECO:0000313" key="2">
    <source>
        <dbReference type="EMBL" id="HIY78975.1"/>
    </source>
</evidence>